<proteinExistence type="predicted"/>
<sequence>MVTVDQVKLTFNQPQLRYISARGKKEGVSVWGRGTGKSSLIAWDIHEIVQTMPRSCWVIVGSTYKQVLSRTLPSTISSLERLGYKLNRDFYIGRKPPPTLNWDRPYEGPLSYDHFIIFKNGTGFHLVSLDAGGSSSRGLNVDGFIGDEALLFDKNKLDADLSATNRGNGQYFGKNPKHHGVFLFSSMPWGDTGRWLLDKSDYYEHQGVDLVERQNELIDAQVRFLDATSDEERLAIWRDEVVKLMREVSYFPSAPKKGTFYSEANAFDNIQNLGLQYLLDQRKFMTDFTFMVEMMNRRPTTVEGGFYPQLSQARHVEECADDSYILGLEFNLKKLGEAGGLNTSTSLSDSDCRSTQPLRVSVDWGARITTLVVGQPHVDKREYRFLKGMHVKHPAFIDDLLDEFCRYYQPHLRKEIEFLSDEEYGNARRPDSAYTLNEQFMRGLRARGWRVQPFGLGRIPGHPTRYQLAQVLLSERDPKLLRLRFNKVNTKDVVQAMLLAPVSQDTKGRIVKVKTSEKKESFPAQHATHYTDNVDLHMLSCGTDVINGTPDFSGLITV</sequence>
<dbReference type="InterPro" id="IPR027417">
    <property type="entry name" value="P-loop_NTPase"/>
</dbReference>
<dbReference type="RefSeq" id="WP_345117715.1">
    <property type="nucleotide sequence ID" value="NZ_BAABDH010000112.1"/>
</dbReference>
<protein>
    <recommendedName>
        <fullName evidence="3">Phage terminase large subunit N-terminal domain-containing protein</fullName>
    </recommendedName>
</protein>
<dbReference type="EMBL" id="BAABDH010000112">
    <property type="protein sequence ID" value="GAA3954005.1"/>
    <property type="molecule type" value="Genomic_DNA"/>
</dbReference>
<evidence type="ECO:0000313" key="2">
    <source>
        <dbReference type="Proteomes" id="UP001499909"/>
    </source>
</evidence>
<gene>
    <name evidence="1" type="ORF">GCM10022406_39610</name>
</gene>
<accession>A0ABP7NTU4</accession>
<organism evidence="1 2">
    <name type="scientific">Hymenobacter algoricola</name>
    <dbReference type="NCBI Taxonomy" id="486267"/>
    <lineage>
        <taxon>Bacteria</taxon>
        <taxon>Pseudomonadati</taxon>
        <taxon>Bacteroidota</taxon>
        <taxon>Cytophagia</taxon>
        <taxon>Cytophagales</taxon>
        <taxon>Hymenobacteraceae</taxon>
        <taxon>Hymenobacter</taxon>
    </lineage>
</organism>
<dbReference type="Proteomes" id="UP001499909">
    <property type="component" value="Unassembled WGS sequence"/>
</dbReference>
<dbReference type="Gene3D" id="3.40.50.300">
    <property type="entry name" value="P-loop containing nucleotide triphosphate hydrolases"/>
    <property type="match status" value="1"/>
</dbReference>
<evidence type="ECO:0000313" key="1">
    <source>
        <dbReference type="EMBL" id="GAA3954005.1"/>
    </source>
</evidence>
<keyword evidence="2" id="KW-1185">Reference proteome</keyword>
<reference evidence="2" key="1">
    <citation type="journal article" date="2019" name="Int. J. Syst. Evol. Microbiol.">
        <title>The Global Catalogue of Microorganisms (GCM) 10K type strain sequencing project: providing services to taxonomists for standard genome sequencing and annotation.</title>
        <authorList>
            <consortium name="The Broad Institute Genomics Platform"/>
            <consortium name="The Broad Institute Genome Sequencing Center for Infectious Disease"/>
            <person name="Wu L."/>
            <person name="Ma J."/>
        </authorList>
    </citation>
    <scope>NUCLEOTIDE SEQUENCE [LARGE SCALE GENOMIC DNA]</scope>
    <source>
        <strain evidence="2">JCM 17214</strain>
    </source>
</reference>
<name>A0ABP7NTU4_9BACT</name>
<evidence type="ECO:0008006" key="3">
    <source>
        <dbReference type="Google" id="ProtNLM"/>
    </source>
</evidence>
<comment type="caution">
    <text evidence="1">The sequence shown here is derived from an EMBL/GenBank/DDBJ whole genome shotgun (WGS) entry which is preliminary data.</text>
</comment>